<gene>
    <name evidence="2" type="ORF">ADS79_28715</name>
    <name evidence="1" type="ORF">BRE01_25320</name>
</gene>
<evidence type="ECO:0000313" key="2">
    <source>
        <dbReference type="EMBL" id="KNB69825.1"/>
    </source>
</evidence>
<dbReference type="STRING" id="54915.ADS79_28715"/>
<comment type="caution">
    <text evidence="2">The sequence shown here is derived from an EMBL/GenBank/DDBJ whole genome shotgun (WGS) entry which is preliminary data.</text>
</comment>
<reference evidence="1 4" key="3">
    <citation type="submission" date="2019-06" db="EMBL/GenBank/DDBJ databases">
        <title>Whole genome shotgun sequence of Brevibacillus reuszeri NBRC 15719.</title>
        <authorList>
            <person name="Hosoyama A."/>
            <person name="Uohara A."/>
            <person name="Ohji S."/>
            <person name="Ichikawa N."/>
        </authorList>
    </citation>
    <scope>NUCLEOTIDE SEQUENCE [LARGE SCALE GENOMIC DNA]</scope>
    <source>
        <strain evidence="1 4">NBRC 15719</strain>
    </source>
</reference>
<reference evidence="3" key="1">
    <citation type="submission" date="2015-07" db="EMBL/GenBank/DDBJ databases">
        <title>Genome sequencing project for genomic taxonomy and phylogenomics of Bacillus-like bacteria.</title>
        <authorList>
            <person name="Liu B."/>
            <person name="Wang J."/>
            <person name="Zhu Y."/>
            <person name="Liu G."/>
            <person name="Chen Q."/>
            <person name="Chen Z."/>
            <person name="Lan J."/>
            <person name="Che J."/>
            <person name="Ge C."/>
            <person name="Shi H."/>
            <person name="Pan Z."/>
            <person name="Liu X."/>
        </authorList>
    </citation>
    <scope>NUCLEOTIDE SEQUENCE [LARGE SCALE GENOMIC DNA]</scope>
    <source>
        <strain evidence="3">DSM 9887</strain>
    </source>
</reference>
<evidence type="ECO:0000313" key="4">
    <source>
        <dbReference type="Proteomes" id="UP000319578"/>
    </source>
</evidence>
<reference evidence="2" key="2">
    <citation type="submission" date="2015-07" db="EMBL/GenBank/DDBJ databases">
        <title>MeaNS - Measles Nucleotide Surveillance Program.</title>
        <authorList>
            <person name="Tran T."/>
            <person name="Druce J."/>
        </authorList>
    </citation>
    <scope>NUCLEOTIDE SEQUENCE</scope>
    <source>
        <strain evidence="2">DSM 9887</strain>
    </source>
</reference>
<evidence type="ECO:0000313" key="3">
    <source>
        <dbReference type="Proteomes" id="UP000036834"/>
    </source>
</evidence>
<dbReference type="Proteomes" id="UP000036834">
    <property type="component" value="Unassembled WGS sequence"/>
</dbReference>
<dbReference type="OrthoDB" id="2958512at2"/>
<sequence length="161" mass="18224">MRNKNGYLIIFGLLVVVLVILFATDIIGSPFRLQETQSTNINEVTNTVEKIKNEVKIGLTMNEMKELYGSNYIVVNDNGDLENGNDEHWKYRLLGDANYKPSSADHEIDEEGILSGKAGVELFIGWKDEKITLFTISYLGTDKHIHFYSNVHGNVEESIIK</sequence>
<protein>
    <submittedName>
        <fullName evidence="2">Uncharacterized protein</fullName>
    </submittedName>
</protein>
<dbReference type="PATRIC" id="fig|54915.3.peg.4952"/>
<evidence type="ECO:0000313" key="1">
    <source>
        <dbReference type="EMBL" id="GED68830.1"/>
    </source>
</evidence>
<organism evidence="2 3">
    <name type="scientific">Brevibacillus reuszeri</name>
    <dbReference type="NCBI Taxonomy" id="54915"/>
    <lineage>
        <taxon>Bacteria</taxon>
        <taxon>Bacillati</taxon>
        <taxon>Bacillota</taxon>
        <taxon>Bacilli</taxon>
        <taxon>Bacillales</taxon>
        <taxon>Paenibacillaceae</taxon>
        <taxon>Brevibacillus</taxon>
    </lineage>
</organism>
<accession>A0A0K9YNR6</accession>
<dbReference type="RefSeq" id="WP_049741862.1">
    <property type="nucleotide sequence ID" value="NZ_BJON01000009.1"/>
</dbReference>
<dbReference type="Proteomes" id="UP000319578">
    <property type="component" value="Unassembled WGS sequence"/>
</dbReference>
<keyword evidence="4" id="KW-1185">Reference proteome</keyword>
<dbReference type="AlphaFoldDB" id="A0A0K9YNR6"/>
<dbReference type="EMBL" id="LGIQ01000011">
    <property type="protein sequence ID" value="KNB69825.1"/>
    <property type="molecule type" value="Genomic_DNA"/>
</dbReference>
<proteinExistence type="predicted"/>
<dbReference type="EMBL" id="BJON01000009">
    <property type="protein sequence ID" value="GED68830.1"/>
    <property type="molecule type" value="Genomic_DNA"/>
</dbReference>
<name>A0A0K9YNR6_9BACL</name>